<feature type="compositionally biased region" description="Polar residues" evidence="1">
    <location>
        <begin position="306"/>
        <end position="320"/>
    </location>
</feature>
<organism evidence="3 4">
    <name type="scientific">Haloferula luteola</name>
    <dbReference type="NCBI Taxonomy" id="595692"/>
    <lineage>
        <taxon>Bacteria</taxon>
        <taxon>Pseudomonadati</taxon>
        <taxon>Verrucomicrobiota</taxon>
        <taxon>Verrucomicrobiia</taxon>
        <taxon>Verrucomicrobiales</taxon>
        <taxon>Verrucomicrobiaceae</taxon>
        <taxon>Haloferula</taxon>
    </lineage>
</organism>
<dbReference type="EMBL" id="JACHFD010000007">
    <property type="protein sequence ID" value="MBB5351527.1"/>
    <property type="molecule type" value="Genomic_DNA"/>
</dbReference>
<gene>
    <name evidence="3" type="ORF">HNR46_001764</name>
</gene>
<evidence type="ECO:0000259" key="2">
    <source>
        <dbReference type="Pfam" id="PF03781"/>
    </source>
</evidence>
<dbReference type="InterPro" id="IPR051043">
    <property type="entry name" value="Sulfatase_Mod_Factor_Kinase"/>
</dbReference>
<feature type="region of interest" description="Disordered" evidence="1">
    <location>
        <begin position="276"/>
        <end position="320"/>
    </location>
</feature>
<evidence type="ECO:0000313" key="4">
    <source>
        <dbReference type="Proteomes" id="UP000557717"/>
    </source>
</evidence>
<dbReference type="InterPro" id="IPR005532">
    <property type="entry name" value="SUMF_dom"/>
</dbReference>
<comment type="caution">
    <text evidence="3">The sequence shown here is derived from an EMBL/GenBank/DDBJ whole genome shotgun (WGS) entry which is preliminary data.</text>
</comment>
<reference evidence="3 4" key="1">
    <citation type="submission" date="2020-08" db="EMBL/GenBank/DDBJ databases">
        <title>Genomic Encyclopedia of Type Strains, Phase IV (KMG-IV): sequencing the most valuable type-strain genomes for metagenomic binning, comparative biology and taxonomic classification.</title>
        <authorList>
            <person name="Goeker M."/>
        </authorList>
    </citation>
    <scope>NUCLEOTIDE SEQUENCE [LARGE SCALE GENOMIC DNA]</scope>
    <source>
        <strain evidence="3 4">YC6886</strain>
    </source>
</reference>
<keyword evidence="4" id="KW-1185">Reference proteome</keyword>
<dbReference type="InterPro" id="IPR042095">
    <property type="entry name" value="SUMF_sf"/>
</dbReference>
<feature type="domain" description="Sulfatase-modifying factor enzyme-like" evidence="2">
    <location>
        <begin position="32"/>
        <end position="267"/>
    </location>
</feature>
<dbReference type="PANTHER" id="PTHR23150">
    <property type="entry name" value="SULFATASE MODIFYING FACTOR 1, 2"/>
    <property type="match status" value="1"/>
</dbReference>
<dbReference type="SUPFAM" id="SSF56436">
    <property type="entry name" value="C-type lectin-like"/>
    <property type="match status" value="1"/>
</dbReference>
<evidence type="ECO:0000313" key="3">
    <source>
        <dbReference type="EMBL" id="MBB5351527.1"/>
    </source>
</evidence>
<dbReference type="InterPro" id="IPR016187">
    <property type="entry name" value="CTDL_fold"/>
</dbReference>
<dbReference type="Gene3D" id="3.90.1580.10">
    <property type="entry name" value="paralog of FGE (formylglycine-generating enzyme)"/>
    <property type="match status" value="1"/>
</dbReference>
<dbReference type="PANTHER" id="PTHR23150:SF19">
    <property type="entry name" value="FORMYLGLYCINE-GENERATING ENZYME"/>
    <property type="match status" value="1"/>
</dbReference>
<accession>A0A840UZI8</accession>
<sequence length="320" mass="35675">MEHLSRLAVGQQRKPPIIVPLDDGVTLTFRHIPAGSFRMGQRGGEANEEPVTEVFVGEFWMGETPVTLEQYGVMAGWAGLDPNPSYFENLEDSARRPVEQVSWDDAMAVAVELRKRMEALDRLPRVHGVGLPSEAMWEYACRARTQTEYWSGDGEAALVEVGWHGEEWVKGGTHVVAGKRRPNAFGLHDMHGNVWEWCADVDEDDAYRMVVPGAVMPWPACGPRRKDDHRPRVLRGGSWDFTAWGCRSAYRFRRWPGLRHRLIGFRLCVFPGPVKQGPEARAESATGAKARRDDAAVAEGVDGADLNTNFPPRSGENSDA</sequence>
<dbReference type="GO" id="GO:0120147">
    <property type="term" value="F:formylglycine-generating oxidase activity"/>
    <property type="evidence" value="ECO:0007669"/>
    <property type="project" value="TreeGrafter"/>
</dbReference>
<proteinExistence type="predicted"/>
<name>A0A840UZI8_9BACT</name>
<dbReference type="AlphaFoldDB" id="A0A840UZI8"/>
<protein>
    <submittedName>
        <fullName evidence="3">Formylglycine-generating enzyme required for sulfatase activity</fullName>
    </submittedName>
</protein>
<dbReference type="Pfam" id="PF03781">
    <property type="entry name" value="FGE-sulfatase"/>
    <property type="match status" value="1"/>
</dbReference>
<dbReference type="Proteomes" id="UP000557717">
    <property type="component" value="Unassembled WGS sequence"/>
</dbReference>
<evidence type="ECO:0000256" key="1">
    <source>
        <dbReference type="SAM" id="MobiDB-lite"/>
    </source>
</evidence>